<evidence type="ECO:0000313" key="2">
    <source>
        <dbReference type="EMBL" id="KAK0707446.1"/>
    </source>
</evidence>
<dbReference type="EMBL" id="JAUKUA010000006">
    <property type="protein sequence ID" value="KAK0707446.1"/>
    <property type="molecule type" value="Genomic_DNA"/>
</dbReference>
<reference evidence="2" key="1">
    <citation type="submission" date="2023-06" db="EMBL/GenBank/DDBJ databases">
        <title>Genome-scale phylogeny and comparative genomics of the fungal order Sordariales.</title>
        <authorList>
            <consortium name="Lawrence Berkeley National Laboratory"/>
            <person name="Hensen N."/>
            <person name="Bonometti L."/>
            <person name="Westerberg I."/>
            <person name="Brannstrom I.O."/>
            <person name="Guillou S."/>
            <person name="Cros-Aarteil S."/>
            <person name="Calhoun S."/>
            <person name="Haridas S."/>
            <person name="Kuo A."/>
            <person name="Mondo S."/>
            <person name="Pangilinan J."/>
            <person name="Riley R."/>
            <person name="Labutti K."/>
            <person name="Andreopoulos B."/>
            <person name="Lipzen A."/>
            <person name="Chen C."/>
            <person name="Yanf M."/>
            <person name="Daum C."/>
            <person name="Ng V."/>
            <person name="Clum A."/>
            <person name="Steindorff A."/>
            <person name="Ohm R."/>
            <person name="Martin F."/>
            <person name="Silar P."/>
            <person name="Natvig D."/>
            <person name="Lalanne C."/>
            <person name="Gautier V."/>
            <person name="Ament-Velasquez S.L."/>
            <person name="Kruys A."/>
            <person name="Hutchinson M.I."/>
            <person name="Powell A.J."/>
            <person name="Barry K."/>
            <person name="Miller A.N."/>
            <person name="Grigoriev I.V."/>
            <person name="Debuchy R."/>
            <person name="Gladieux P."/>
            <person name="Thoren M.H."/>
            <person name="Johannesson H."/>
        </authorList>
    </citation>
    <scope>NUCLEOTIDE SEQUENCE</scope>
    <source>
        <strain evidence="2">SMH4607-1</strain>
    </source>
</reference>
<evidence type="ECO:0000256" key="1">
    <source>
        <dbReference type="SAM" id="MobiDB-lite"/>
    </source>
</evidence>
<dbReference type="AlphaFoldDB" id="A0AA40A1E2"/>
<sequence length="223" mass="25027">MTPPCHRTTWHLTASAASEPAREPTQSAHDLPSEPERCDSCLYSCRSTIRSRRRGKLNLLSSMVSLDLVKLTSQGLADVVLAFLLRWYRLFVKYRFRPAPSWTASIRISLPRRAPNANCTLEEALTSLPRATSVTKFSTLLPVTSYSPCLPPAGALLTFETLVMMLRTSVIRPRTVTLRFSASRWLPPSTDVPHNKGVIIVGRQRAAPKPTLRELGTYWHVRC</sequence>
<evidence type="ECO:0000313" key="3">
    <source>
        <dbReference type="Proteomes" id="UP001172102"/>
    </source>
</evidence>
<proteinExistence type="predicted"/>
<name>A0AA40A1E2_9PEZI</name>
<dbReference type="Proteomes" id="UP001172102">
    <property type="component" value="Unassembled WGS sequence"/>
</dbReference>
<protein>
    <submittedName>
        <fullName evidence="2">Uncharacterized protein</fullName>
    </submittedName>
</protein>
<accession>A0AA40A1E2</accession>
<comment type="caution">
    <text evidence="2">The sequence shown here is derived from an EMBL/GenBank/DDBJ whole genome shotgun (WGS) entry which is preliminary data.</text>
</comment>
<gene>
    <name evidence="2" type="ORF">B0H67DRAFT_311321</name>
</gene>
<organism evidence="2 3">
    <name type="scientific">Lasiosphaeris hirsuta</name>
    <dbReference type="NCBI Taxonomy" id="260670"/>
    <lineage>
        <taxon>Eukaryota</taxon>
        <taxon>Fungi</taxon>
        <taxon>Dikarya</taxon>
        <taxon>Ascomycota</taxon>
        <taxon>Pezizomycotina</taxon>
        <taxon>Sordariomycetes</taxon>
        <taxon>Sordariomycetidae</taxon>
        <taxon>Sordariales</taxon>
        <taxon>Lasiosphaeriaceae</taxon>
        <taxon>Lasiosphaeris</taxon>
    </lineage>
</organism>
<feature type="region of interest" description="Disordered" evidence="1">
    <location>
        <begin position="15"/>
        <end position="34"/>
    </location>
</feature>
<keyword evidence="3" id="KW-1185">Reference proteome</keyword>